<sequence length="61" mass="6815">RHITLDRSMWGSDQAASLEPAGVKLLTANIRRLEKALGNGIKGVLDAERSAMHKLRRRSDF</sequence>
<dbReference type="GO" id="GO:0016051">
    <property type="term" value="P:carbohydrate biosynthetic process"/>
    <property type="evidence" value="ECO:0007669"/>
    <property type="project" value="InterPro"/>
</dbReference>
<dbReference type="Pfam" id="PF03102">
    <property type="entry name" value="NeuB"/>
    <property type="match status" value="1"/>
</dbReference>
<dbReference type="AlphaFoldDB" id="A0A382ZVV6"/>
<evidence type="ECO:0000313" key="2">
    <source>
        <dbReference type="EMBL" id="SVD99399.1"/>
    </source>
</evidence>
<organism evidence="2">
    <name type="scientific">marine metagenome</name>
    <dbReference type="NCBI Taxonomy" id="408172"/>
    <lineage>
        <taxon>unclassified sequences</taxon>
        <taxon>metagenomes</taxon>
        <taxon>ecological metagenomes</taxon>
    </lineage>
</organism>
<dbReference type="EMBL" id="UINC01186933">
    <property type="protein sequence ID" value="SVD99399.1"/>
    <property type="molecule type" value="Genomic_DNA"/>
</dbReference>
<feature type="non-terminal residue" evidence="2">
    <location>
        <position position="1"/>
    </location>
</feature>
<dbReference type="GO" id="GO:0047444">
    <property type="term" value="F:N-acylneuraminate-9-phosphate synthase activity"/>
    <property type="evidence" value="ECO:0007669"/>
    <property type="project" value="TreeGrafter"/>
</dbReference>
<dbReference type="InterPro" id="IPR051690">
    <property type="entry name" value="PseI-like"/>
</dbReference>
<evidence type="ECO:0000259" key="1">
    <source>
        <dbReference type="Pfam" id="PF03102"/>
    </source>
</evidence>
<name>A0A382ZVV6_9ZZZZ</name>
<proteinExistence type="predicted"/>
<reference evidence="2" key="1">
    <citation type="submission" date="2018-05" db="EMBL/GenBank/DDBJ databases">
        <authorList>
            <person name="Lanie J.A."/>
            <person name="Ng W.-L."/>
            <person name="Kazmierczak K.M."/>
            <person name="Andrzejewski T.M."/>
            <person name="Davidsen T.M."/>
            <person name="Wayne K.J."/>
            <person name="Tettelin H."/>
            <person name="Glass J.I."/>
            <person name="Rusch D."/>
            <person name="Podicherti R."/>
            <person name="Tsui H.-C.T."/>
            <person name="Winkler M.E."/>
        </authorList>
    </citation>
    <scope>NUCLEOTIDE SEQUENCE</scope>
</reference>
<dbReference type="SUPFAM" id="SSF51569">
    <property type="entry name" value="Aldolase"/>
    <property type="match status" value="1"/>
</dbReference>
<protein>
    <recommendedName>
        <fullName evidence="1">PseI/NeuA/B-like domain-containing protein</fullName>
    </recommendedName>
</protein>
<accession>A0A382ZVV6</accession>
<dbReference type="PANTHER" id="PTHR42966:SF3">
    <property type="entry name" value="BLR5971 PROTEIN"/>
    <property type="match status" value="1"/>
</dbReference>
<gene>
    <name evidence="2" type="ORF">METZ01_LOCUS452253</name>
</gene>
<dbReference type="PANTHER" id="PTHR42966">
    <property type="entry name" value="N-ACETYLNEURAMINATE SYNTHASE"/>
    <property type="match status" value="1"/>
</dbReference>
<feature type="domain" description="PseI/NeuA/B-like" evidence="1">
    <location>
        <begin position="1"/>
        <end position="42"/>
    </location>
</feature>
<dbReference type="Gene3D" id="3.20.20.70">
    <property type="entry name" value="Aldolase class I"/>
    <property type="match status" value="1"/>
</dbReference>
<dbReference type="InterPro" id="IPR013785">
    <property type="entry name" value="Aldolase_TIM"/>
</dbReference>
<dbReference type="InterPro" id="IPR013132">
    <property type="entry name" value="PseI/NeuA/B-like_N"/>
</dbReference>